<name>A0AAD8A6J5_DIPPU</name>
<reference evidence="1" key="2">
    <citation type="submission" date="2023-05" db="EMBL/GenBank/DDBJ databases">
        <authorList>
            <person name="Fouks B."/>
        </authorList>
    </citation>
    <scope>NUCLEOTIDE SEQUENCE</scope>
    <source>
        <strain evidence="1">Stay&amp;Tobe</strain>
        <tissue evidence="1">Testes</tissue>
    </source>
</reference>
<reference evidence="1" key="1">
    <citation type="journal article" date="2023" name="IScience">
        <title>Live-bearing cockroach genome reveals convergent evolutionary mechanisms linked to viviparity in insects and beyond.</title>
        <authorList>
            <person name="Fouks B."/>
            <person name="Harrison M.C."/>
            <person name="Mikhailova A.A."/>
            <person name="Marchal E."/>
            <person name="English S."/>
            <person name="Carruthers M."/>
            <person name="Jennings E.C."/>
            <person name="Chiamaka E.L."/>
            <person name="Frigard R.A."/>
            <person name="Pippel M."/>
            <person name="Attardo G.M."/>
            <person name="Benoit J.B."/>
            <person name="Bornberg-Bauer E."/>
            <person name="Tobe S.S."/>
        </authorList>
    </citation>
    <scope>NUCLEOTIDE SEQUENCE</scope>
    <source>
        <strain evidence="1">Stay&amp;Tobe</strain>
    </source>
</reference>
<dbReference type="AlphaFoldDB" id="A0AAD8A6J5"/>
<feature type="non-terminal residue" evidence="1">
    <location>
        <position position="1"/>
    </location>
</feature>
<gene>
    <name evidence="1" type="ORF">L9F63_015396</name>
</gene>
<proteinExistence type="predicted"/>
<sequence length="52" mass="5992">ILTSATLQMRTDSERSKCHHLTHTKFNGSLNMEAIFLVHVLTLTKFYNLNKS</sequence>
<accession>A0AAD8A6J5</accession>
<evidence type="ECO:0000313" key="2">
    <source>
        <dbReference type="Proteomes" id="UP001233999"/>
    </source>
</evidence>
<keyword evidence="2" id="KW-1185">Reference proteome</keyword>
<dbReference type="Proteomes" id="UP001233999">
    <property type="component" value="Unassembled WGS sequence"/>
</dbReference>
<dbReference type="EMBL" id="JASPKZ010003796">
    <property type="protein sequence ID" value="KAJ9592936.1"/>
    <property type="molecule type" value="Genomic_DNA"/>
</dbReference>
<comment type="caution">
    <text evidence="1">The sequence shown here is derived from an EMBL/GenBank/DDBJ whole genome shotgun (WGS) entry which is preliminary data.</text>
</comment>
<organism evidence="1 2">
    <name type="scientific">Diploptera punctata</name>
    <name type="common">Pacific beetle cockroach</name>
    <dbReference type="NCBI Taxonomy" id="6984"/>
    <lineage>
        <taxon>Eukaryota</taxon>
        <taxon>Metazoa</taxon>
        <taxon>Ecdysozoa</taxon>
        <taxon>Arthropoda</taxon>
        <taxon>Hexapoda</taxon>
        <taxon>Insecta</taxon>
        <taxon>Pterygota</taxon>
        <taxon>Neoptera</taxon>
        <taxon>Polyneoptera</taxon>
        <taxon>Dictyoptera</taxon>
        <taxon>Blattodea</taxon>
        <taxon>Blaberoidea</taxon>
        <taxon>Blaberidae</taxon>
        <taxon>Diplopterinae</taxon>
        <taxon>Diploptera</taxon>
    </lineage>
</organism>
<feature type="non-terminal residue" evidence="1">
    <location>
        <position position="52"/>
    </location>
</feature>
<protein>
    <submittedName>
        <fullName evidence="1">Uncharacterized protein</fullName>
    </submittedName>
</protein>
<evidence type="ECO:0000313" key="1">
    <source>
        <dbReference type="EMBL" id="KAJ9592936.1"/>
    </source>
</evidence>